<dbReference type="GeneID" id="15010949"/>
<protein>
    <submittedName>
        <fullName evidence="1">Uncharacterized protein</fullName>
    </submittedName>
</protein>
<evidence type="ECO:0000313" key="1">
    <source>
        <dbReference type="EMBL" id="AGH31561.1"/>
    </source>
</evidence>
<keyword evidence="2" id="KW-1185">Reference proteome</keyword>
<dbReference type="Proteomes" id="UP000201252">
    <property type="component" value="Segment"/>
</dbReference>
<dbReference type="RefSeq" id="YP_007674413.1">
    <property type="nucleotide sequence ID" value="NC_020851.1"/>
</dbReference>
<reference evidence="1 2" key="1">
    <citation type="submission" date="2010-10" db="EMBL/GenBank/DDBJ databases">
        <title>The Genome Sequence of Synechococcus phage S-SKS1.</title>
        <authorList>
            <consortium name="The Broad Institute Genome Sequencing Platform"/>
            <person name="Henn M.R."/>
            <person name="Clokie M."/>
            <person name="Levin J."/>
            <person name="Malboeuf C."/>
            <person name="Casali M."/>
            <person name="Russ C."/>
            <person name="Lennon N."/>
            <person name="Chapman S.B."/>
            <person name="Erlich R."/>
            <person name="Young S.K."/>
            <person name="Yandava C."/>
            <person name="Zeng Q."/>
            <person name="Alvarado L."/>
            <person name="Anderson S."/>
            <person name="Berlin A."/>
            <person name="Chen Z."/>
            <person name="Freedman E."/>
            <person name="Gellesch M."/>
            <person name="Goldberg J."/>
            <person name="Green L."/>
            <person name="Griggs A."/>
            <person name="Gujja S."/>
            <person name="Heilman E.R."/>
            <person name="Heiman D."/>
            <person name="Hollinger A."/>
            <person name="Howarth C."/>
            <person name="Larson L."/>
            <person name="Mehta T."/>
            <person name="Pearson M."/>
            <person name="Roberts A."/>
            <person name="Ryan E."/>
            <person name="Saif S."/>
            <person name="Shea T."/>
            <person name="Shenoy N."/>
            <person name="Sisk P."/>
            <person name="Stolte C."/>
            <person name="Sykes S."/>
            <person name="White J."/>
            <person name="Haas B."/>
            <person name="Nusbaum C."/>
            <person name="Birren B."/>
        </authorList>
    </citation>
    <scope>NUCLEOTIDE SEQUENCE [LARGE SCALE GENOMIC DNA]</scope>
</reference>
<proteinExistence type="predicted"/>
<name>M4QPA0_9CAUD</name>
<sequence length="143" mass="16716">MNIHLVSFGAPFNIFHRAHQRVLQGANNFGQFSTINLFSENNIFDFCPEITPYEKFLSSTKGYGHWMWKSFLISKIMELVPDDDLICYADIGCTFNNDGVKRFKEYCNLTSEYGSLCFDLGHLERSYTKMDTYKKYFQKPLIT</sequence>
<dbReference type="OrthoDB" id="250at10239"/>
<dbReference type="EMBL" id="HQ633071">
    <property type="protein sequence ID" value="AGH31561.1"/>
    <property type="molecule type" value="Genomic_DNA"/>
</dbReference>
<accession>M4QPA0</accession>
<evidence type="ECO:0000313" key="2">
    <source>
        <dbReference type="Proteomes" id="UP000201252"/>
    </source>
</evidence>
<organism evidence="1 2">
    <name type="scientific">Synechococcus phage S-SKS1</name>
    <dbReference type="NCBI Taxonomy" id="754042"/>
    <lineage>
        <taxon>Viruses</taxon>
        <taxon>Duplodnaviria</taxon>
        <taxon>Heunggongvirae</taxon>
        <taxon>Uroviricota</taxon>
        <taxon>Caudoviricetes</taxon>
        <taxon>Llyrvirus</taxon>
        <taxon>Llyrvirus SSKS1</taxon>
    </lineage>
</organism>
<gene>
    <name evidence="1" type="ORF">SWZG_00048</name>
</gene>
<dbReference type="KEGG" id="vg:15010949"/>